<name>A0ABY4H5U8_9BACI</name>
<dbReference type="SUPFAM" id="SSF53163">
    <property type="entry name" value="HybD-like"/>
    <property type="match status" value="1"/>
</dbReference>
<keyword evidence="1" id="KW-0378">Hydrolase</keyword>
<dbReference type="RefSeq" id="WP_244755357.1">
    <property type="nucleotide sequence ID" value="NZ_CP095074.1"/>
</dbReference>
<reference evidence="1 2" key="1">
    <citation type="submission" date="2022-04" db="EMBL/GenBank/DDBJ databases">
        <title>Halobacillus sp. isolated from saltern.</title>
        <authorList>
            <person name="Won M."/>
            <person name="Lee C.-M."/>
            <person name="Woen H.-Y."/>
            <person name="Kwon S.-W."/>
        </authorList>
    </citation>
    <scope>NUCLEOTIDE SEQUENCE [LARGE SCALE GENOMIC DNA]</scope>
    <source>
        <strain evidence="1 2">SSTM10-2</strain>
    </source>
</reference>
<evidence type="ECO:0000313" key="1">
    <source>
        <dbReference type="EMBL" id="UOQ95504.1"/>
    </source>
</evidence>
<organism evidence="1 2">
    <name type="scientific">Halobacillus shinanisalinarum</name>
    <dbReference type="NCBI Taxonomy" id="2932258"/>
    <lineage>
        <taxon>Bacteria</taxon>
        <taxon>Bacillati</taxon>
        <taxon>Bacillota</taxon>
        <taxon>Bacilli</taxon>
        <taxon>Bacillales</taxon>
        <taxon>Bacillaceae</taxon>
        <taxon>Halobacillus</taxon>
    </lineage>
</organism>
<accession>A0ABY4H5U8</accession>
<keyword evidence="2" id="KW-1185">Reference proteome</keyword>
<dbReference type="NCBIfam" id="TIGR02841">
    <property type="entry name" value="spore_YyaC"/>
    <property type="match status" value="1"/>
</dbReference>
<protein>
    <submittedName>
        <fullName evidence="1">Spore protease YyaC</fullName>
    </submittedName>
</protein>
<dbReference type="GO" id="GO:0008233">
    <property type="term" value="F:peptidase activity"/>
    <property type="evidence" value="ECO:0007669"/>
    <property type="project" value="UniProtKB-KW"/>
</dbReference>
<dbReference type="Pfam" id="PF06866">
    <property type="entry name" value="DUF1256"/>
    <property type="match status" value="1"/>
</dbReference>
<evidence type="ECO:0000313" key="2">
    <source>
        <dbReference type="Proteomes" id="UP000831880"/>
    </source>
</evidence>
<gene>
    <name evidence="1" type="primary">yyaC</name>
    <name evidence="1" type="ORF">MUO14_11600</name>
</gene>
<sequence length="199" mass="21928">MNVRDKFSKGEQRVHVDHPQMSEQLSDYLLQSLPNNKQVIIACIGTDRSTGDSLGPLIGSMLQDRPFKTFHVYGTLEEPLHALNLKETIKAIHRTHPQPFILAIDACLGKNSSVGSVSIGQGTLNPGAALKKDLPPVGDMHISGMVNVGGFMEYVVLQNTRLHHVMNMAAKIAAGIRLAEKKRSYVYQPYSAATKKQQR</sequence>
<dbReference type="InterPro" id="IPR023430">
    <property type="entry name" value="Pept_HybD-like_dom_sf"/>
</dbReference>
<dbReference type="EMBL" id="CP095074">
    <property type="protein sequence ID" value="UOQ95504.1"/>
    <property type="molecule type" value="Genomic_DNA"/>
</dbReference>
<proteinExistence type="predicted"/>
<dbReference type="Proteomes" id="UP000831880">
    <property type="component" value="Chromosome"/>
</dbReference>
<dbReference type="GO" id="GO:0006508">
    <property type="term" value="P:proteolysis"/>
    <property type="evidence" value="ECO:0007669"/>
    <property type="project" value="UniProtKB-KW"/>
</dbReference>
<keyword evidence="1" id="KW-0645">Protease</keyword>
<dbReference type="InterPro" id="IPR009665">
    <property type="entry name" value="YyaC"/>
</dbReference>